<evidence type="ECO:0000313" key="2">
    <source>
        <dbReference type="Proteomes" id="UP001430953"/>
    </source>
</evidence>
<keyword evidence="2" id="KW-1185">Reference proteome</keyword>
<dbReference type="EMBL" id="JADYXP020000012">
    <property type="protein sequence ID" value="KAL0112383.1"/>
    <property type="molecule type" value="Genomic_DNA"/>
</dbReference>
<protein>
    <submittedName>
        <fullName evidence="1">Uncharacterized protein</fullName>
    </submittedName>
</protein>
<comment type="caution">
    <text evidence="1">The sequence shown here is derived from an EMBL/GenBank/DDBJ whole genome shotgun (WGS) entry which is preliminary data.</text>
</comment>
<sequence length="129" mass="14638">MKIIKKKKKNYETIPRGILAETRCTLFASRSSSSARMLRIRSRVPAKIGLSFAALDVFSPPIGAPRDLQSSQASQFPKSWTSRTYYIQHTLTSNVNERRRILSSQFINSLSIACNYRITARQSVNDPSR</sequence>
<dbReference type="AlphaFoldDB" id="A0AAW2FA57"/>
<evidence type="ECO:0000313" key="1">
    <source>
        <dbReference type="EMBL" id="KAL0112383.1"/>
    </source>
</evidence>
<accession>A0AAW2FA57</accession>
<reference evidence="1 2" key="1">
    <citation type="submission" date="2023-03" db="EMBL/GenBank/DDBJ databases">
        <title>High recombination rates correlate with genetic variation in Cardiocondyla obscurior ants.</title>
        <authorList>
            <person name="Errbii M."/>
        </authorList>
    </citation>
    <scope>NUCLEOTIDE SEQUENCE [LARGE SCALE GENOMIC DNA]</scope>
    <source>
        <strain evidence="1">Alpha-2009</strain>
        <tissue evidence="1">Whole body</tissue>
    </source>
</reference>
<dbReference type="Proteomes" id="UP001430953">
    <property type="component" value="Unassembled WGS sequence"/>
</dbReference>
<proteinExistence type="predicted"/>
<organism evidence="1 2">
    <name type="scientific">Cardiocondyla obscurior</name>
    <dbReference type="NCBI Taxonomy" id="286306"/>
    <lineage>
        <taxon>Eukaryota</taxon>
        <taxon>Metazoa</taxon>
        <taxon>Ecdysozoa</taxon>
        <taxon>Arthropoda</taxon>
        <taxon>Hexapoda</taxon>
        <taxon>Insecta</taxon>
        <taxon>Pterygota</taxon>
        <taxon>Neoptera</taxon>
        <taxon>Endopterygota</taxon>
        <taxon>Hymenoptera</taxon>
        <taxon>Apocrita</taxon>
        <taxon>Aculeata</taxon>
        <taxon>Formicoidea</taxon>
        <taxon>Formicidae</taxon>
        <taxon>Myrmicinae</taxon>
        <taxon>Cardiocondyla</taxon>
    </lineage>
</organism>
<gene>
    <name evidence="1" type="ORF">PUN28_012017</name>
</gene>
<name>A0AAW2FA57_9HYME</name>